<comment type="caution">
    <text evidence="5">Lacks conserved residue(s) required for the propagation of feature annotation.</text>
</comment>
<feature type="binding site" evidence="5">
    <location>
        <position position="185"/>
    </location>
    <ligand>
        <name>S-adenosyl-L-methionine</name>
        <dbReference type="ChEBI" id="CHEBI:59789"/>
    </ligand>
</feature>
<gene>
    <name evidence="5 8" type="primary">prmC</name>
    <name evidence="8" type="ORF">EW093_04280</name>
</gene>
<keyword evidence="2 5" id="KW-0808">Transferase</keyword>
<dbReference type="InterPro" id="IPR019874">
    <property type="entry name" value="RF_methyltr_PrmC"/>
</dbReference>
<dbReference type="CDD" id="cd02440">
    <property type="entry name" value="AdoMet_MTases"/>
    <property type="match status" value="1"/>
</dbReference>
<dbReference type="Gene3D" id="1.10.8.10">
    <property type="entry name" value="DNA helicase RuvA subunit, C-terminal domain"/>
    <property type="match status" value="1"/>
</dbReference>
<dbReference type="InterPro" id="IPR050320">
    <property type="entry name" value="N5-glutamine_MTase"/>
</dbReference>
<dbReference type="InterPro" id="IPR040758">
    <property type="entry name" value="PrmC_N"/>
</dbReference>
<feature type="binding site" evidence="5">
    <location>
        <position position="142"/>
    </location>
    <ligand>
        <name>S-adenosyl-L-methionine</name>
        <dbReference type="ChEBI" id="CHEBI:59789"/>
    </ligand>
</feature>
<evidence type="ECO:0000259" key="7">
    <source>
        <dbReference type="Pfam" id="PF17827"/>
    </source>
</evidence>
<dbReference type="EMBL" id="CP035807">
    <property type="protein sequence ID" value="QEN03949.1"/>
    <property type="molecule type" value="Genomic_DNA"/>
</dbReference>
<evidence type="ECO:0000256" key="5">
    <source>
        <dbReference type="HAMAP-Rule" id="MF_02126"/>
    </source>
</evidence>
<dbReference type="PROSITE" id="PS00092">
    <property type="entry name" value="N6_MTASE"/>
    <property type="match status" value="1"/>
</dbReference>
<dbReference type="EC" id="2.1.1.297" evidence="5"/>
<dbReference type="GO" id="GO:0102559">
    <property type="term" value="F:peptide chain release factor N(5)-glutamine methyltransferase activity"/>
    <property type="evidence" value="ECO:0007669"/>
    <property type="project" value="UniProtKB-EC"/>
</dbReference>
<evidence type="ECO:0000259" key="6">
    <source>
        <dbReference type="Pfam" id="PF05175"/>
    </source>
</evidence>
<dbReference type="InterPro" id="IPR002052">
    <property type="entry name" value="DNA_methylase_N6_adenine_CS"/>
</dbReference>
<dbReference type="NCBIfam" id="TIGR03534">
    <property type="entry name" value="RF_mod_PrmC"/>
    <property type="match status" value="1"/>
</dbReference>
<sequence>MTIRDLLNYGADSLKNSSESPRLDCSILLAKVMGIDRASLFARYSDIVDDPHIEQFKKFITLRSQGYPVAYILNEKEFYGYTFYLEDGVLTPRPDTEILVETALDLIEKNSLKTGLDMCTGTGCIAITLKKECPKLDIIATDISPISERVFKVNNQKLLNNSINFIHSDLFSNLKDKKFDIIVTNPPYLTKKETEDRVLDGWKEPVLALDGGFDGLDLIHTIIDEAPNYLNNSGWLLIEASSNQMEDMKRSMESAGYKNIHILKDLASLDRIIVGKYE</sequence>
<dbReference type="InterPro" id="IPR007848">
    <property type="entry name" value="Small_mtfrase_dom"/>
</dbReference>
<feature type="binding site" evidence="5">
    <location>
        <begin position="185"/>
        <end position="188"/>
    </location>
    <ligand>
        <name>substrate</name>
    </ligand>
</feature>
<dbReference type="NCBIfam" id="TIGR00536">
    <property type="entry name" value="hemK_fam"/>
    <property type="match status" value="1"/>
</dbReference>
<dbReference type="PANTHER" id="PTHR18895">
    <property type="entry name" value="HEMK METHYLTRANSFERASE"/>
    <property type="match status" value="1"/>
</dbReference>
<evidence type="ECO:0000313" key="8">
    <source>
        <dbReference type="EMBL" id="QEN03949.1"/>
    </source>
</evidence>
<dbReference type="Pfam" id="PF17827">
    <property type="entry name" value="PrmC_N"/>
    <property type="match status" value="1"/>
</dbReference>
<dbReference type="InterPro" id="IPR029063">
    <property type="entry name" value="SAM-dependent_MTases_sf"/>
</dbReference>
<feature type="domain" description="Release factor glutamine methyltransferase N-terminal" evidence="7">
    <location>
        <begin position="5"/>
        <end position="73"/>
    </location>
</feature>
<dbReference type="KEGG" id="sper:EW093_04280"/>
<reference evidence="8 9" key="2">
    <citation type="submission" date="2019-09" db="EMBL/GenBank/DDBJ databases">
        <title>Complete Genome Sequence and Methylome Analysis of free living Spirochaetas.</title>
        <authorList>
            <person name="Leshcheva N."/>
            <person name="Mikheeva N."/>
        </authorList>
    </citation>
    <scope>NUCLEOTIDE SEQUENCE [LARGE SCALE GENOMIC DNA]</scope>
    <source>
        <strain evidence="8 9">P</strain>
    </source>
</reference>
<organism evidence="8 9">
    <name type="scientific">Thiospirochaeta perfilievii</name>
    <dbReference type="NCBI Taxonomy" id="252967"/>
    <lineage>
        <taxon>Bacteria</taxon>
        <taxon>Pseudomonadati</taxon>
        <taxon>Spirochaetota</taxon>
        <taxon>Spirochaetia</taxon>
        <taxon>Spirochaetales</taxon>
        <taxon>Spirochaetaceae</taxon>
        <taxon>Thiospirochaeta</taxon>
    </lineage>
</organism>
<reference evidence="8 9" key="1">
    <citation type="submission" date="2019-02" db="EMBL/GenBank/DDBJ databases">
        <authorList>
            <person name="Fomenkov A."/>
            <person name="Dubinina G."/>
            <person name="Grabovich M."/>
            <person name="Vincze T."/>
            <person name="Roberts R.J."/>
        </authorList>
    </citation>
    <scope>NUCLEOTIDE SEQUENCE [LARGE SCALE GENOMIC DNA]</scope>
    <source>
        <strain evidence="8 9">P</strain>
    </source>
</reference>
<evidence type="ECO:0000256" key="1">
    <source>
        <dbReference type="ARBA" id="ARBA00022603"/>
    </source>
</evidence>
<dbReference type="Gene3D" id="3.40.50.150">
    <property type="entry name" value="Vaccinia Virus protein VP39"/>
    <property type="match status" value="1"/>
</dbReference>
<keyword evidence="9" id="KW-1185">Reference proteome</keyword>
<dbReference type="AlphaFoldDB" id="A0A5C1QAJ6"/>
<protein>
    <recommendedName>
        <fullName evidence="5">Release factor glutamine methyltransferase</fullName>
        <shortName evidence="5">RF MTase</shortName>
        <ecNumber evidence="5">2.1.1.297</ecNumber>
    </recommendedName>
    <alternativeName>
        <fullName evidence="5">N5-glutamine methyltransferase PrmC</fullName>
    </alternativeName>
    <alternativeName>
        <fullName evidence="5">Protein-(glutamine-N5) MTase PrmC</fullName>
    </alternativeName>
    <alternativeName>
        <fullName evidence="5">Protein-glutamine N-methyltransferase PrmC</fullName>
    </alternativeName>
</protein>
<name>A0A5C1QAJ6_9SPIO</name>
<evidence type="ECO:0000256" key="3">
    <source>
        <dbReference type="ARBA" id="ARBA00022691"/>
    </source>
</evidence>
<evidence type="ECO:0000256" key="4">
    <source>
        <dbReference type="ARBA" id="ARBA00048391"/>
    </source>
</evidence>
<feature type="domain" description="Methyltransferase small" evidence="6">
    <location>
        <begin position="105"/>
        <end position="199"/>
    </location>
</feature>
<evidence type="ECO:0000313" key="9">
    <source>
        <dbReference type="Proteomes" id="UP000323824"/>
    </source>
</evidence>
<dbReference type="SUPFAM" id="SSF53335">
    <property type="entry name" value="S-adenosyl-L-methionine-dependent methyltransferases"/>
    <property type="match status" value="1"/>
</dbReference>
<proteinExistence type="inferred from homology"/>
<dbReference type="GO" id="GO:0003676">
    <property type="term" value="F:nucleic acid binding"/>
    <property type="evidence" value="ECO:0007669"/>
    <property type="project" value="InterPro"/>
</dbReference>
<dbReference type="OrthoDB" id="9800643at2"/>
<dbReference type="Pfam" id="PF05175">
    <property type="entry name" value="MTS"/>
    <property type="match status" value="1"/>
</dbReference>
<comment type="similarity">
    <text evidence="5">Belongs to the protein N5-glutamine methyltransferase family. PrmC subfamily.</text>
</comment>
<dbReference type="HAMAP" id="MF_02126">
    <property type="entry name" value="RF_methyltr_PrmC"/>
    <property type="match status" value="1"/>
</dbReference>
<dbReference type="Proteomes" id="UP000323824">
    <property type="component" value="Chromosome"/>
</dbReference>
<dbReference type="RefSeq" id="WP_149567206.1">
    <property type="nucleotide sequence ID" value="NZ_CP035807.1"/>
</dbReference>
<comment type="function">
    <text evidence="5">Methylates the class 1 translation termination release factors RF1/PrfA and RF2/PrfB on the glutamine residue of the universally conserved GGQ motif.</text>
</comment>
<dbReference type="NCBIfam" id="TIGR00537">
    <property type="entry name" value="hemK_rel_arch"/>
    <property type="match status" value="1"/>
</dbReference>
<dbReference type="InterPro" id="IPR004557">
    <property type="entry name" value="PrmC-related"/>
</dbReference>
<keyword evidence="3 5" id="KW-0949">S-adenosyl-L-methionine</keyword>
<dbReference type="GO" id="GO:0032259">
    <property type="term" value="P:methylation"/>
    <property type="evidence" value="ECO:0007669"/>
    <property type="project" value="UniProtKB-KW"/>
</dbReference>
<dbReference type="PANTHER" id="PTHR18895:SF74">
    <property type="entry name" value="MTRF1L RELEASE FACTOR GLUTAMINE METHYLTRANSFERASE"/>
    <property type="match status" value="1"/>
</dbReference>
<comment type="catalytic activity">
    <reaction evidence="4 5">
        <text>L-glutaminyl-[peptide chain release factor] + S-adenosyl-L-methionine = N(5)-methyl-L-glutaminyl-[peptide chain release factor] + S-adenosyl-L-homocysteine + H(+)</text>
        <dbReference type="Rhea" id="RHEA:42896"/>
        <dbReference type="Rhea" id="RHEA-COMP:10271"/>
        <dbReference type="Rhea" id="RHEA-COMP:10272"/>
        <dbReference type="ChEBI" id="CHEBI:15378"/>
        <dbReference type="ChEBI" id="CHEBI:30011"/>
        <dbReference type="ChEBI" id="CHEBI:57856"/>
        <dbReference type="ChEBI" id="CHEBI:59789"/>
        <dbReference type="ChEBI" id="CHEBI:61891"/>
        <dbReference type="EC" id="2.1.1.297"/>
    </reaction>
</comment>
<evidence type="ECO:0000256" key="2">
    <source>
        <dbReference type="ARBA" id="ARBA00022679"/>
    </source>
</evidence>
<dbReference type="InterPro" id="IPR004556">
    <property type="entry name" value="HemK-like"/>
</dbReference>
<accession>A0A5C1QAJ6</accession>
<keyword evidence="1 5" id="KW-0489">Methyltransferase</keyword>